<dbReference type="PANTHER" id="PTHR32024:SF4">
    <property type="entry name" value="KTR SYSTEM POTASSIUM UPTAKE PROTEIN D"/>
    <property type="match status" value="1"/>
</dbReference>
<dbReference type="PANTHER" id="PTHR32024">
    <property type="entry name" value="TRK SYSTEM POTASSIUM UPTAKE PROTEIN TRKG-RELATED"/>
    <property type="match status" value="1"/>
</dbReference>
<keyword evidence="7 8" id="KW-0472">Membrane</keyword>
<feature type="transmembrane region" description="Helical" evidence="8">
    <location>
        <begin position="135"/>
        <end position="155"/>
    </location>
</feature>
<accession>A0ABW4KC11</accession>
<keyword evidence="4 8" id="KW-0812">Transmembrane</keyword>
<comment type="caution">
    <text evidence="9">The sequence shown here is derived from an EMBL/GenBank/DDBJ whole genome shotgun (WGS) entry which is preliminary data.</text>
</comment>
<dbReference type="EMBL" id="JBHUEO010000005">
    <property type="protein sequence ID" value="MFD1705707.1"/>
    <property type="molecule type" value="Genomic_DNA"/>
</dbReference>
<keyword evidence="6" id="KW-0406">Ion transport</keyword>
<proteinExistence type="predicted"/>
<evidence type="ECO:0000256" key="2">
    <source>
        <dbReference type="ARBA" id="ARBA00022448"/>
    </source>
</evidence>
<dbReference type="InterPro" id="IPR003445">
    <property type="entry name" value="Cat_transpt"/>
</dbReference>
<sequence>MKPFHKGKLYRVSLTPFRILVGYYFLTVGIVALLLSLPAARQEGADWSAMDAIFVAASSVSVTGLTTVSIPDTFTVTGIFILIFALQVGGIGIMTISTFFWIMLGKKIGLKQRQLIKADQNQLNLSGLVQMLKQILYLIILIEAAGALVLGTYYLNYFSSPQEAFLQGLFASVSATTNAGFDITGESLKPFAHDYFVQFITMILIILGAIGFPVWIEIKKFLFHKNTNEQFRFSLFTKITTATYFILLFVGTIVIIALEFNDFFAGKSWHESLFYALFQSTTMRSAGLLTMDINEFSVPTILFLSALMFIGASPSSVGGGIRTTTFALSILFLFHYAKGHRTIKIFNREIHPEDIIKSLVVLMLAVVMYSLSVLLLAITEDASLIAIIFETASAFGTCGASMGITPTLSTFGKWLLILLMFIGRVGILSFLFLMAKNEKAPDFHYPKERVIIG</sequence>
<keyword evidence="3" id="KW-1003">Cell membrane</keyword>
<keyword evidence="2" id="KW-0813">Transport</keyword>
<gene>
    <name evidence="9" type="ORF">ACFSCZ_02960</name>
</gene>
<comment type="subcellular location">
    <subcellularLocation>
        <location evidence="1">Cell membrane</location>
        <topology evidence="1">Multi-pass membrane protein</topology>
    </subcellularLocation>
</comment>
<feature type="transmembrane region" description="Helical" evidence="8">
    <location>
        <begin position="52"/>
        <end position="70"/>
    </location>
</feature>
<feature type="transmembrane region" description="Helical" evidence="8">
    <location>
        <begin position="195"/>
        <end position="218"/>
    </location>
</feature>
<feature type="transmembrane region" description="Helical" evidence="8">
    <location>
        <begin position="384"/>
        <end position="402"/>
    </location>
</feature>
<reference evidence="10" key="1">
    <citation type="journal article" date="2019" name="Int. J. Syst. Evol. Microbiol.">
        <title>The Global Catalogue of Microorganisms (GCM) 10K type strain sequencing project: providing services to taxonomists for standard genome sequencing and annotation.</title>
        <authorList>
            <consortium name="The Broad Institute Genomics Platform"/>
            <consortium name="The Broad Institute Genome Sequencing Center for Infectious Disease"/>
            <person name="Wu L."/>
            <person name="Ma J."/>
        </authorList>
    </citation>
    <scope>NUCLEOTIDE SEQUENCE [LARGE SCALE GENOMIC DNA]</scope>
    <source>
        <strain evidence="10">CGMCC 1.12295</strain>
    </source>
</reference>
<evidence type="ECO:0000256" key="5">
    <source>
        <dbReference type="ARBA" id="ARBA00022989"/>
    </source>
</evidence>
<evidence type="ECO:0000256" key="1">
    <source>
        <dbReference type="ARBA" id="ARBA00004651"/>
    </source>
</evidence>
<name>A0ABW4KC11_9BACI</name>
<evidence type="ECO:0000313" key="10">
    <source>
        <dbReference type="Proteomes" id="UP001597301"/>
    </source>
</evidence>
<feature type="transmembrane region" description="Helical" evidence="8">
    <location>
        <begin position="20"/>
        <end position="40"/>
    </location>
</feature>
<evidence type="ECO:0000256" key="4">
    <source>
        <dbReference type="ARBA" id="ARBA00022692"/>
    </source>
</evidence>
<feature type="transmembrane region" description="Helical" evidence="8">
    <location>
        <begin position="414"/>
        <end position="435"/>
    </location>
</feature>
<evidence type="ECO:0000256" key="6">
    <source>
        <dbReference type="ARBA" id="ARBA00023065"/>
    </source>
</evidence>
<organism evidence="9 10">
    <name type="scientific">Siminovitchia sediminis</name>
    <dbReference type="NCBI Taxonomy" id="1274353"/>
    <lineage>
        <taxon>Bacteria</taxon>
        <taxon>Bacillati</taxon>
        <taxon>Bacillota</taxon>
        <taxon>Bacilli</taxon>
        <taxon>Bacillales</taxon>
        <taxon>Bacillaceae</taxon>
        <taxon>Siminovitchia</taxon>
    </lineage>
</organism>
<evidence type="ECO:0000256" key="8">
    <source>
        <dbReference type="SAM" id="Phobius"/>
    </source>
</evidence>
<evidence type="ECO:0000256" key="7">
    <source>
        <dbReference type="ARBA" id="ARBA00023136"/>
    </source>
</evidence>
<keyword evidence="10" id="KW-1185">Reference proteome</keyword>
<keyword evidence="5 8" id="KW-1133">Transmembrane helix</keyword>
<feature type="transmembrane region" description="Helical" evidence="8">
    <location>
        <begin position="239"/>
        <end position="260"/>
    </location>
</feature>
<feature type="transmembrane region" description="Helical" evidence="8">
    <location>
        <begin position="319"/>
        <end position="337"/>
    </location>
</feature>
<dbReference type="RefSeq" id="WP_380772254.1">
    <property type="nucleotide sequence ID" value="NZ_JBHUEO010000005.1"/>
</dbReference>
<evidence type="ECO:0000256" key="3">
    <source>
        <dbReference type="ARBA" id="ARBA00022475"/>
    </source>
</evidence>
<evidence type="ECO:0000313" key="9">
    <source>
        <dbReference type="EMBL" id="MFD1705707.1"/>
    </source>
</evidence>
<protein>
    <submittedName>
        <fullName evidence="9">TrkH family potassium uptake protein</fullName>
    </submittedName>
</protein>
<dbReference type="Proteomes" id="UP001597301">
    <property type="component" value="Unassembled WGS sequence"/>
</dbReference>
<dbReference type="Pfam" id="PF02386">
    <property type="entry name" value="TrkH"/>
    <property type="match status" value="1"/>
</dbReference>
<feature type="transmembrane region" description="Helical" evidence="8">
    <location>
        <begin position="76"/>
        <end position="104"/>
    </location>
</feature>
<feature type="transmembrane region" description="Helical" evidence="8">
    <location>
        <begin position="358"/>
        <end position="378"/>
    </location>
</feature>